<evidence type="ECO:0000256" key="5">
    <source>
        <dbReference type="ARBA" id="ARBA00022781"/>
    </source>
</evidence>
<dbReference type="InterPro" id="IPR050059">
    <property type="entry name" value="ATP_synthase_B_chain"/>
</dbReference>
<evidence type="ECO:0000256" key="8">
    <source>
        <dbReference type="ARBA" id="ARBA00023136"/>
    </source>
</evidence>
<keyword evidence="6 13" id="KW-1133">Transmembrane helix</keyword>
<proteinExistence type="inferred from homology"/>
<protein>
    <recommendedName>
        <fullName evidence="13">ATP synthase subunit b</fullName>
    </recommendedName>
    <alternativeName>
        <fullName evidence="13">ATP synthase F(0) sector subunit b</fullName>
    </alternativeName>
    <alternativeName>
        <fullName evidence="13">ATPase subunit I</fullName>
    </alternativeName>
    <alternativeName>
        <fullName evidence="13">F-type ATPase subunit b</fullName>
        <shortName evidence="13">F-ATPase subunit b</shortName>
    </alternativeName>
</protein>
<comment type="function">
    <text evidence="11">Component of the F(0) channel, it forms part of the peripheral stalk, linking F(1) to F(0). The b'-subunit is a diverged and duplicated form of b found in plants and photosynthetic bacteria.</text>
</comment>
<comment type="caution">
    <text evidence="16">The sequence shown here is derived from an EMBL/GenBank/DDBJ whole genome shotgun (WGS) entry which is preliminary data.</text>
</comment>
<organism evidence="16">
    <name type="scientific">Caldimicrobium thiodismutans</name>
    <dbReference type="NCBI Taxonomy" id="1653476"/>
    <lineage>
        <taxon>Bacteria</taxon>
        <taxon>Pseudomonadati</taxon>
        <taxon>Thermodesulfobacteriota</taxon>
        <taxon>Thermodesulfobacteria</taxon>
        <taxon>Thermodesulfobacteriales</taxon>
        <taxon>Thermodesulfobacteriaceae</taxon>
        <taxon>Caldimicrobium</taxon>
    </lineage>
</organism>
<dbReference type="EMBL" id="DSZU01000077">
    <property type="protein sequence ID" value="HGV55328.1"/>
    <property type="molecule type" value="Genomic_DNA"/>
</dbReference>
<keyword evidence="9 13" id="KW-0066">ATP synthesis</keyword>
<feature type="transmembrane region" description="Helical" evidence="13">
    <location>
        <begin position="16"/>
        <end position="34"/>
    </location>
</feature>
<keyword evidence="3 13" id="KW-0138">CF(0)</keyword>
<dbReference type="GO" id="GO:0045259">
    <property type="term" value="C:proton-transporting ATP synthase complex"/>
    <property type="evidence" value="ECO:0007669"/>
    <property type="project" value="UniProtKB-KW"/>
</dbReference>
<dbReference type="InterPro" id="IPR002146">
    <property type="entry name" value="ATP_synth_b/b'su_bac/chlpt"/>
</dbReference>
<feature type="coiled-coil region" evidence="15">
    <location>
        <begin position="39"/>
        <end position="139"/>
    </location>
</feature>
<evidence type="ECO:0000256" key="3">
    <source>
        <dbReference type="ARBA" id="ARBA00022547"/>
    </source>
</evidence>
<dbReference type="HAMAP" id="MF_01398">
    <property type="entry name" value="ATP_synth_b_bprime"/>
    <property type="match status" value="1"/>
</dbReference>
<dbReference type="GO" id="GO:0012505">
    <property type="term" value="C:endomembrane system"/>
    <property type="evidence" value="ECO:0007669"/>
    <property type="project" value="UniProtKB-SubCell"/>
</dbReference>
<dbReference type="GO" id="GO:0046933">
    <property type="term" value="F:proton-transporting ATP synthase activity, rotational mechanism"/>
    <property type="evidence" value="ECO:0007669"/>
    <property type="project" value="UniProtKB-UniRule"/>
</dbReference>
<evidence type="ECO:0000256" key="10">
    <source>
        <dbReference type="ARBA" id="ARBA00025198"/>
    </source>
</evidence>
<evidence type="ECO:0000256" key="9">
    <source>
        <dbReference type="ARBA" id="ARBA00023310"/>
    </source>
</evidence>
<keyword evidence="15" id="KW-0175">Coiled coil</keyword>
<keyword evidence="5 13" id="KW-0375">Hydrogen ion transport</keyword>
<keyword evidence="13" id="KW-1003">Cell membrane</keyword>
<comment type="function">
    <text evidence="10 13">F(1)F(0) ATP synthase produces ATP from ADP in the presence of a proton or sodium gradient. F-type ATPases consist of two structural domains, F(1) containing the extramembraneous catalytic core and F(0) containing the membrane proton channel, linked together by a central stalk and a peripheral stalk. During catalysis, ATP synthesis in the catalytic domain of F(1) is coupled via a rotary mechanism of the central stalk subunits to proton translocation.</text>
</comment>
<dbReference type="GO" id="GO:0005886">
    <property type="term" value="C:plasma membrane"/>
    <property type="evidence" value="ECO:0007669"/>
    <property type="project" value="UniProtKB-SubCell"/>
</dbReference>
<name>A0A832LVT1_9BACT</name>
<evidence type="ECO:0000256" key="1">
    <source>
        <dbReference type="ARBA" id="ARBA00005513"/>
    </source>
</evidence>
<evidence type="ECO:0000256" key="4">
    <source>
        <dbReference type="ARBA" id="ARBA00022692"/>
    </source>
</evidence>
<keyword evidence="4 13" id="KW-0812">Transmembrane</keyword>
<evidence type="ECO:0000256" key="15">
    <source>
        <dbReference type="SAM" id="Coils"/>
    </source>
</evidence>
<evidence type="ECO:0000256" key="14">
    <source>
        <dbReference type="RuleBase" id="RU003848"/>
    </source>
</evidence>
<dbReference type="CDD" id="cd06503">
    <property type="entry name" value="ATP-synt_Fo_b"/>
    <property type="match status" value="1"/>
</dbReference>
<evidence type="ECO:0000256" key="11">
    <source>
        <dbReference type="ARBA" id="ARBA00025614"/>
    </source>
</evidence>
<keyword evidence="2 13" id="KW-0813">Transport</keyword>
<evidence type="ECO:0000313" key="16">
    <source>
        <dbReference type="EMBL" id="HGV55328.1"/>
    </source>
</evidence>
<gene>
    <name evidence="13" type="primary">atpF</name>
    <name evidence="16" type="ORF">ENT73_04495</name>
</gene>
<dbReference type="Pfam" id="PF00430">
    <property type="entry name" value="ATP-synt_B"/>
    <property type="match status" value="1"/>
</dbReference>
<evidence type="ECO:0000256" key="13">
    <source>
        <dbReference type="HAMAP-Rule" id="MF_01398"/>
    </source>
</evidence>
<evidence type="ECO:0000256" key="6">
    <source>
        <dbReference type="ARBA" id="ARBA00022989"/>
    </source>
</evidence>
<comment type="subunit">
    <text evidence="13">F-type ATPases have 2 components, F(1) - the catalytic core - and F(0) - the membrane proton channel. F(1) has five subunits: alpha(3), beta(3), gamma(1), delta(1), epsilon(1). F(0) has three main subunits: a(1), b(2) and c(10-14). The alpha and beta chains form an alternating ring which encloses part of the gamma chain. F(1) is attached to F(0) by a central stalk formed by the gamma and epsilon chains, while a peripheral stalk is formed by the delta and b chains.</text>
</comment>
<dbReference type="PANTHER" id="PTHR33445">
    <property type="entry name" value="ATP SYNTHASE SUBUNIT B', CHLOROPLASTIC"/>
    <property type="match status" value="1"/>
</dbReference>
<sequence length="171" mass="20084">MTDGAHGVTASQIKNLIWWTVNFIALLIILYKLLKKPIVNFFVNRQEALKREYEELLAKKKEAEAKYLELQEKVKNLKAEAEAIYQNYVEQGMKEKERILEEARKQAERIKEQAQLYMAQEMEKAKEALRIELAEEAVKLAGEILKNRITIEDQRMLFKEFVENIKGRIAN</sequence>
<dbReference type="GO" id="GO:0046961">
    <property type="term" value="F:proton-transporting ATPase activity, rotational mechanism"/>
    <property type="evidence" value="ECO:0007669"/>
    <property type="project" value="TreeGrafter"/>
</dbReference>
<comment type="subcellular location">
    <subcellularLocation>
        <location evidence="13">Cell membrane</location>
        <topology evidence="13">Single-pass membrane protein</topology>
    </subcellularLocation>
    <subcellularLocation>
        <location evidence="12">Endomembrane system</location>
        <topology evidence="12">Single-pass membrane protein</topology>
    </subcellularLocation>
</comment>
<evidence type="ECO:0000256" key="2">
    <source>
        <dbReference type="ARBA" id="ARBA00022448"/>
    </source>
</evidence>
<reference evidence="16" key="1">
    <citation type="journal article" date="2020" name="mSystems">
        <title>Genome- and Community-Level Interaction Insights into Carbon Utilization and Element Cycling Functions of Hydrothermarchaeota in Hydrothermal Sediment.</title>
        <authorList>
            <person name="Zhou Z."/>
            <person name="Liu Y."/>
            <person name="Xu W."/>
            <person name="Pan J."/>
            <person name="Luo Z.H."/>
            <person name="Li M."/>
        </authorList>
    </citation>
    <scope>NUCLEOTIDE SEQUENCE [LARGE SCALE GENOMIC DNA]</scope>
    <source>
        <strain evidence="16">SpSt-605</strain>
    </source>
</reference>
<dbReference type="AlphaFoldDB" id="A0A832LVT1"/>
<accession>A0A832LVT1</accession>
<comment type="similarity">
    <text evidence="1 13 14">Belongs to the ATPase B chain family.</text>
</comment>
<keyword evidence="7 13" id="KW-0406">Ion transport</keyword>
<evidence type="ECO:0000256" key="7">
    <source>
        <dbReference type="ARBA" id="ARBA00023065"/>
    </source>
</evidence>
<evidence type="ECO:0000256" key="12">
    <source>
        <dbReference type="ARBA" id="ARBA00037847"/>
    </source>
</evidence>
<keyword evidence="8 13" id="KW-0472">Membrane</keyword>
<dbReference type="PANTHER" id="PTHR33445:SF1">
    <property type="entry name" value="ATP SYNTHASE SUBUNIT B"/>
    <property type="match status" value="1"/>
</dbReference>